<keyword evidence="8 15" id="KW-0444">Lipid biosynthesis</keyword>
<evidence type="ECO:0000256" key="13">
    <source>
        <dbReference type="ARBA" id="ARBA00023315"/>
    </source>
</evidence>
<dbReference type="InterPro" id="IPR045520">
    <property type="entry name" value="GPAT/DHAPAT_C"/>
</dbReference>
<evidence type="ECO:0000256" key="5">
    <source>
        <dbReference type="ARBA" id="ARBA00013113"/>
    </source>
</evidence>
<evidence type="ECO:0000256" key="3">
    <source>
        <dbReference type="ARBA" id="ARBA00005189"/>
    </source>
</evidence>
<evidence type="ECO:0000256" key="2">
    <source>
        <dbReference type="ARBA" id="ARBA00004765"/>
    </source>
</evidence>
<evidence type="ECO:0000256" key="7">
    <source>
        <dbReference type="ARBA" id="ARBA00022475"/>
    </source>
</evidence>
<proteinExistence type="inferred from homology"/>
<dbReference type="PIRSF" id="PIRSF000437">
    <property type="entry name" value="GPAT_DHAPAT"/>
    <property type="match status" value="1"/>
</dbReference>
<keyword evidence="11 15" id="KW-0594">Phospholipid biosynthesis</keyword>
<dbReference type="Pfam" id="PF19277">
    <property type="entry name" value="GPAT_C"/>
    <property type="match status" value="1"/>
</dbReference>
<evidence type="ECO:0000256" key="12">
    <source>
        <dbReference type="ARBA" id="ARBA00023264"/>
    </source>
</evidence>
<feature type="short sequence motif" description="HXXXXD motif" evidence="15">
    <location>
        <begin position="308"/>
        <end position="313"/>
    </location>
</feature>
<dbReference type="InterPro" id="IPR028354">
    <property type="entry name" value="GPAT_PlsB"/>
</dbReference>
<dbReference type="InterPro" id="IPR022284">
    <property type="entry name" value="GPAT/DHAPAT"/>
</dbReference>
<protein>
    <recommendedName>
        <fullName evidence="6 15">Glycerol-3-phosphate acyltransferase</fullName>
        <shortName evidence="15">GPAT</shortName>
        <ecNumber evidence="5 15">2.3.1.15</ecNumber>
    </recommendedName>
</protein>
<evidence type="ECO:0000256" key="1">
    <source>
        <dbReference type="ARBA" id="ARBA00004413"/>
    </source>
</evidence>
<accession>A0A8J6IU67</accession>
<dbReference type="Pfam" id="PF01553">
    <property type="entry name" value="Acyltransferase"/>
    <property type="match status" value="1"/>
</dbReference>
<reference evidence="17" key="1">
    <citation type="journal article" date="2018" name="Int. J. Syst. Evol. Microbiol.">
        <title>Neptunicella marina gen. nov., sp. nov., isolated from surface seawater.</title>
        <authorList>
            <person name="Liu X."/>
            <person name="Lai Q."/>
            <person name="Du Y."/>
            <person name="Zhang X."/>
            <person name="Liu Z."/>
            <person name="Sun F."/>
            <person name="Shao Z."/>
        </authorList>
    </citation>
    <scope>NUCLEOTIDE SEQUENCE</scope>
    <source>
        <strain evidence="17">S27-2</strain>
    </source>
</reference>
<evidence type="ECO:0000256" key="10">
    <source>
        <dbReference type="ARBA" id="ARBA00023136"/>
    </source>
</evidence>
<dbReference type="SUPFAM" id="SSF69593">
    <property type="entry name" value="Glycerol-3-phosphate (1)-acyltransferase"/>
    <property type="match status" value="1"/>
</dbReference>
<dbReference type="GO" id="GO:0016024">
    <property type="term" value="P:CDP-diacylglycerol biosynthetic process"/>
    <property type="evidence" value="ECO:0007669"/>
    <property type="project" value="UniProtKB-UniRule"/>
</dbReference>
<comment type="caution">
    <text evidence="17">The sequence shown here is derived from an EMBL/GenBank/DDBJ whole genome shotgun (WGS) entry which is preliminary data.</text>
</comment>
<comment type="pathway">
    <text evidence="3">Lipid metabolism.</text>
</comment>
<keyword evidence="10 15" id="KW-0472">Membrane</keyword>
<evidence type="ECO:0000256" key="4">
    <source>
        <dbReference type="ARBA" id="ARBA00007937"/>
    </source>
</evidence>
<dbReference type="GO" id="GO:0005886">
    <property type="term" value="C:plasma membrane"/>
    <property type="evidence" value="ECO:0007669"/>
    <property type="project" value="UniProtKB-SubCell"/>
</dbReference>
<comment type="similarity">
    <text evidence="4 15">Belongs to the GPAT/DAPAT family.</text>
</comment>
<evidence type="ECO:0000313" key="17">
    <source>
        <dbReference type="EMBL" id="MBC3765915.1"/>
    </source>
</evidence>
<dbReference type="SMART" id="SM00563">
    <property type="entry name" value="PlsC"/>
    <property type="match status" value="1"/>
</dbReference>
<dbReference type="EC" id="2.3.1.15" evidence="5 15"/>
<sequence length="811" mass="91879">MTWLQKGLSAIISIPAKWFIKTKVVPTDIQSELGLDPARPIIYLLKNQSLSDRLALSKAAKKLGLPAPSGSITIANENIDSCLFLEGPMPLFGSKPGRSDIDKQVTRIFQAHHQDPNLDIQIVPVACFWGRAPGKTEASWRDILISKSSPNWLRKAFMVMFLGRDNLVYFSKAVSSAYMSSEHGTDCEIAHKLIRVARAHFQRRKQAVVGPRQMAREQIIQSVLASAAVQEAIAEEKQSKKLSHDKAMVRAKSYADEIAGDYKEGLIRIAEKLLTRLWNKVYNGLEIHHSDKIRQLAQSGHEIIYVPCHRSHMDYLLLTYVIYHQGLMIPHIAAGINLNFWPAGPIFRRAGAFFIRRSFAGNKLYTAIFREYLEQLFNRGYSVKYYPEGGRSRTGRLLPPKTGMLAMTVQSLFKNSKRPISLVPVYIGYEHVMEVASYLNELRGSQKKKESFWQVFSALRKLKNYGIGCLNFGDPINLTQFIDQHQTGWRNDIEENPDKKPTWLTPVVNQLATQVMQRVNQAAAINGMNLASTCLLASEQHALTRNELQFCMDGFLQLFKQAPYSRLMTLPAIQGKKLVDHILSLNKFDVRNDNFGQVISLNEPSAIAMTYYRNNTIHLFMLPGLIAAMVLGEKSLAKADIERRMALIFPLLKRELFLHMDWQQMLGLMQDMLQAMLENNLLQNNEGQFEAAERGSDAYFLLSILNNVAQPTIQRYAIILTLLDDESGLSRQSLEKQSIKLAEHLSRLHKVTAPEFYDKNIIASLVQSLRESKLATIDSSGVLHRSEQSNWLLGCFNHWLAADIAKSIRQP</sequence>
<dbReference type="HAMAP" id="MF_00393">
    <property type="entry name" value="Glyc3P_acyltrans"/>
    <property type="match status" value="1"/>
</dbReference>
<keyword evidence="9 15" id="KW-0808">Transferase</keyword>
<comment type="domain">
    <text evidence="15">The HXXXXD motif is essential for acyltransferase activity and may constitute the binding site for the phosphate moiety of the glycerol-3-phosphate.</text>
</comment>
<comment type="catalytic activity">
    <reaction evidence="14 15">
        <text>sn-glycerol 3-phosphate + an acyl-CoA = a 1-acyl-sn-glycero-3-phosphate + CoA</text>
        <dbReference type="Rhea" id="RHEA:15325"/>
        <dbReference type="ChEBI" id="CHEBI:57287"/>
        <dbReference type="ChEBI" id="CHEBI:57597"/>
        <dbReference type="ChEBI" id="CHEBI:57970"/>
        <dbReference type="ChEBI" id="CHEBI:58342"/>
        <dbReference type="EC" id="2.3.1.15"/>
    </reaction>
</comment>
<keyword evidence="13 15" id="KW-0012">Acyltransferase</keyword>
<dbReference type="AlphaFoldDB" id="A0A8J6IU67"/>
<evidence type="ECO:0000256" key="11">
    <source>
        <dbReference type="ARBA" id="ARBA00023209"/>
    </source>
</evidence>
<dbReference type="GO" id="GO:0004366">
    <property type="term" value="F:glycerol-3-phosphate O-acyltransferase activity"/>
    <property type="evidence" value="ECO:0007669"/>
    <property type="project" value="UniProtKB-UniRule"/>
</dbReference>
<dbReference type="PIRSF" id="PIRSF500064">
    <property type="entry name" value="GPAT"/>
    <property type="match status" value="1"/>
</dbReference>
<dbReference type="GO" id="GO:0006631">
    <property type="term" value="P:fatty acid metabolic process"/>
    <property type="evidence" value="ECO:0007669"/>
    <property type="project" value="TreeGrafter"/>
</dbReference>
<dbReference type="PANTHER" id="PTHR12563">
    <property type="entry name" value="GLYCEROL-3-PHOSPHATE ACYLTRANSFERASE"/>
    <property type="match status" value="1"/>
</dbReference>
<dbReference type="InterPro" id="IPR041728">
    <property type="entry name" value="GPAT/DHAPAT_LPLAT"/>
</dbReference>
<evidence type="ECO:0000259" key="16">
    <source>
        <dbReference type="SMART" id="SM00563"/>
    </source>
</evidence>
<feature type="domain" description="Phospholipid/glycerol acyltransferase" evidence="16">
    <location>
        <begin position="303"/>
        <end position="430"/>
    </location>
</feature>
<dbReference type="PANTHER" id="PTHR12563:SF17">
    <property type="entry name" value="DIHYDROXYACETONE PHOSPHATE ACYLTRANSFERASE"/>
    <property type="match status" value="1"/>
</dbReference>
<name>A0A8J6IU67_9ALTE</name>
<dbReference type="Proteomes" id="UP000601768">
    <property type="component" value="Unassembled WGS sequence"/>
</dbReference>
<dbReference type="NCBIfam" id="TIGR03703">
    <property type="entry name" value="plsB"/>
    <property type="match status" value="1"/>
</dbReference>
<gene>
    <name evidence="15 17" type="primary">plsB</name>
    <name evidence="17" type="ORF">H8B19_08500</name>
</gene>
<comment type="subcellular location">
    <subcellularLocation>
        <location evidence="1 15">Cell membrane</location>
        <topology evidence="1 15">Peripheral membrane protein</topology>
        <orientation evidence="1 15">Cytoplasmic side</orientation>
    </subcellularLocation>
</comment>
<comment type="pathway">
    <text evidence="2 15">Phospholipid metabolism; CDP-diacylglycerol biosynthesis; CDP-diacylglycerol from sn-glycerol 3-phosphate: step 1/3.</text>
</comment>
<dbReference type="UniPathway" id="UPA00557">
    <property type="reaction ID" value="UER00612"/>
</dbReference>
<evidence type="ECO:0000256" key="9">
    <source>
        <dbReference type="ARBA" id="ARBA00022679"/>
    </source>
</evidence>
<evidence type="ECO:0000313" key="18">
    <source>
        <dbReference type="Proteomes" id="UP000601768"/>
    </source>
</evidence>
<evidence type="ECO:0000256" key="15">
    <source>
        <dbReference type="HAMAP-Rule" id="MF_00393"/>
    </source>
</evidence>
<dbReference type="NCBIfam" id="NF003441">
    <property type="entry name" value="PRK04974.1"/>
    <property type="match status" value="1"/>
</dbReference>
<keyword evidence="7 15" id="KW-1003">Cell membrane</keyword>
<dbReference type="RefSeq" id="WP_186506370.1">
    <property type="nucleotide sequence ID" value="NZ_JACNEP010000005.1"/>
</dbReference>
<organism evidence="17 18">
    <name type="scientific">Neptunicella marina</name>
    <dbReference type="NCBI Taxonomy" id="2125989"/>
    <lineage>
        <taxon>Bacteria</taxon>
        <taxon>Pseudomonadati</taxon>
        <taxon>Pseudomonadota</taxon>
        <taxon>Gammaproteobacteria</taxon>
        <taxon>Alteromonadales</taxon>
        <taxon>Alteromonadaceae</taxon>
        <taxon>Neptunicella</taxon>
    </lineage>
</organism>
<evidence type="ECO:0000256" key="8">
    <source>
        <dbReference type="ARBA" id="ARBA00022516"/>
    </source>
</evidence>
<evidence type="ECO:0000256" key="6">
    <source>
        <dbReference type="ARBA" id="ARBA00013432"/>
    </source>
</evidence>
<reference evidence="17" key="2">
    <citation type="submission" date="2020-08" db="EMBL/GenBank/DDBJ databases">
        <authorList>
            <person name="Lai Q."/>
        </authorList>
    </citation>
    <scope>NUCLEOTIDE SEQUENCE</scope>
    <source>
        <strain evidence="17">S27-2</strain>
    </source>
</reference>
<dbReference type="InterPro" id="IPR002123">
    <property type="entry name" value="Plipid/glycerol_acylTrfase"/>
</dbReference>
<evidence type="ECO:0000256" key="14">
    <source>
        <dbReference type="ARBA" id="ARBA00048427"/>
    </source>
</evidence>
<keyword evidence="18" id="KW-1185">Reference proteome</keyword>
<dbReference type="CDD" id="cd07993">
    <property type="entry name" value="LPLAT_DHAPAT-like"/>
    <property type="match status" value="1"/>
</dbReference>
<dbReference type="EMBL" id="JACNEP010000005">
    <property type="protein sequence ID" value="MBC3765915.1"/>
    <property type="molecule type" value="Genomic_DNA"/>
</dbReference>
<keyword evidence="15" id="KW-0443">Lipid metabolism</keyword>
<keyword evidence="12 15" id="KW-1208">Phospholipid metabolism</keyword>